<proteinExistence type="predicted"/>
<evidence type="ECO:0000313" key="2">
    <source>
        <dbReference type="EMBL" id="KAA1074676.1"/>
    </source>
</evidence>
<name>A0A5B0MEZ0_PUCGR</name>
<dbReference type="AlphaFoldDB" id="A0A5B0MEZ0"/>
<protein>
    <submittedName>
        <fullName evidence="2">Uncharacterized protein</fullName>
    </submittedName>
</protein>
<evidence type="ECO:0000313" key="3">
    <source>
        <dbReference type="Proteomes" id="UP000324748"/>
    </source>
</evidence>
<feature type="region of interest" description="Disordered" evidence="1">
    <location>
        <begin position="81"/>
        <end position="111"/>
    </location>
</feature>
<accession>A0A5B0MEZ0</accession>
<sequence length="809" mass="93298">MKAISGGTFLAILAQFQVKSILSTSSIETLNPKEDSICIKRFSKMLAPESTHHRLSRRGLQSYEGREVSREIDFLSQWEGPAAQEGGSKRKNCYPQGVNSLLPDPDDHPNKLNPGKKLKAHVVDNEQTSDSQLGWQINDANWLSLNLNSHPTTRKIFETHNFGTTSKEAGVTKNLMKLVRDEAKLPFVSSLLDKSSNLLGGFQRQVLEAHAKNYFPKNNLQVENYVKSLNTDKKGYESGKKDPIMESELPWKNAYFYHEGPHVWAWIYTMKLGISQAVYQEIVDYKKEDISRFIRSLASALHPPMSSKDFASIDELTEPNSSNSFKEFSHLLWCVNSKFLRILNPTDEEYYQEQSSMLEWVLDLVSGSSSQTKDNYVQSLIIKALSARYTYPTHSIIQPWNEILVESVCPNQIFMAEAVVKVMQSYYEPKINLPNSNLQAHKKKIMTKWEVLFPHHFIFNIALAKIQLWDSGTTAHKKSFKVLQKRIQDIKFFPWHNIQEPHTGLNTMKKIRTNGPFSLEKHMNIDQYVKEIPKKDHLHNQENEVGNIPNEFDIQIENVLDSVPEATWGVISVLTRNYNKFMKSSSVRGTSINSHTIQWMASQHETPQNGLNSYPRLMEITVFVQEVRAILNIILKLNFRLMLSLGLHPEDDLFLDEQSRVHNEFHSLLTCSDNPQTNSFYNNISSKSKSMIKHPTQQRILEALNFDPRGNEDQKLKMMTRAAVQVIIAYYFKSNTGKFLQVFPNESIFISSLVRITKRTGERFLHEYFMLNGFKEMANLKLFPWRNYFLKTSNNLIILKRLIQSQRGC</sequence>
<dbReference type="Proteomes" id="UP000324748">
    <property type="component" value="Unassembled WGS sequence"/>
</dbReference>
<gene>
    <name evidence="2" type="ORF">PGT21_015450</name>
</gene>
<comment type="caution">
    <text evidence="2">The sequence shown here is derived from an EMBL/GenBank/DDBJ whole genome shotgun (WGS) entry which is preliminary data.</text>
</comment>
<evidence type="ECO:0000256" key="1">
    <source>
        <dbReference type="SAM" id="MobiDB-lite"/>
    </source>
</evidence>
<keyword evidence="3" id="KW-1185">Reference proteome</keyword>
<dbReference type="OrthoDB" id="2496723at2759"/>
<reference evidence="2 3" key="1">
    <citation type="submission" date="2019-05" db="EMBL/GenBank/DDBJ databases">
        <title>Emergence of the Ug99 lineage of the wheat stem rust pathogen through somatic hybridization.</title>
        <authorList>
            <person name="Li F."/>
            <person name="Upadhyaya N.M."/>
            <person name="Sperschneider J."/>
            <person name="Matny O."/>
            <person name="Nguyen-Phuc H."/>
            <person name="Mago R."/>
            <person name="Raley C."/>
            <person name="Miller M.E."/>
            <person name="Silverstein K.A.T."/>
            <person name="Henningsen E."/>
            <person name="Hirsch C.D."/>
            <person name="Visser B."/>
            <person name="Pretorius Z.A."/>
            <person name="Steffenson B.J."/>
            <person name="Schwessinger B."/>
            <person name="Dodds P.N."/>
            <person name="Figueroa M."/>
        </authorList>
    </citation>
    <scope>NUCLEOTIDE SEQUENCE [LARGE SCALE GENOMIC DNA]</scope>
    <source>
        <strain evidence="2">21-0</strain>
    </source>
</reference>
<organism evidence="2 3">
    <name type="scientific">Puccinia graminis f. sp. tritici</name>
    <dbReference type="NCBI Taxonomy" id="56615"/>
    <lineage>
        <taxon>Eukaryota</taxon>
        <taxon>Fungi</taxon>
        <taxon>Dikarya</taxon>
        <taxon>Basidiomycota</taxon>
        <taxon>Pucciniomycotina</taxon>
        <taxon>Pucciniomycetes</taxon>
        <taxon>Pucciniales</taxon>
        <taxon>Pucciniaceae</taxon>
        <taxon>Puccinia</taxon>
    </lineage>
</organism>
<dbReference type="EMBL" id="VSWC01000157">
    <property type="protein sequence ID" value="KAA1074676.1"/>
    <property type="molecule type" value="Genomic_DNA"/>
</dbReference>